<dbReference type="InterPro" id="IPR036047">
    <property type="entry name" value="F-box-like_dom_sf"/>
</dbReference>
<dbReference type="EnsemblPlants" id="AES64759">
    <property type="protein sequence ID" value="AES64759"/>
    <property type="gene ID" value="MTR_2g029990"/>
</dbReference>
<dbReference type="PANTHER" id="PTHR31672">
    <property type="entry name" value="BNACNNG10540D PROTEIN"/>
    <property type="match status" value="1"/>
</dbReference>
<dbReference type="PaxDb" id="3880-AES85520"/>
<name>G7IJV6_MEDTR</name>
<accession>A0A0C3V070</accession>
<gene>
    <name evidence="5" type="primary">11407622</name>
    <name evidence="3" type="ordered locus">MTR_2g029990</name>
    <name evidence="4" type="ORF">MtrunA17_Chr2g0292331</name>
</gene>
<protein>
    <submittedName>
        <fullName evidence="3">F-box protein interaction domain protein</fullName>
    </submittedName>
    <submittedName>
        <fullName evidence="4">Putative F-box domain-containing protein</fullName>
    </submittedName>
</protein>
<proteinExistence type="predicted"/>
<dbReference type="Gramene" id="rna8623">
    <property type="protein sequence ID" value="RHN72861.1"/>
    <property type="gene ID" value="gene8623"/>
</dbReference>
<evidence type="ECO:0000313" key="6">
    <source>
        <dbReference type="Proteomes" id="UP000002051"/>
    </source>
</evidence>
<reference evidence="7" key="4">
    <citation type="journal article" date="2018" name="Nat. Plants">
        <title>Whole-genome landscape of Medicago truncatula symbiotic genes.</title>
        <authorList>
            <person name="Pecrix Y."/>
            <person name="Staton S.E."/>
            <person name="Sallet E."/>
            <person name="Lelandais-Briere C."/>
            <person name="Moreau S."/>
            <person name="Carrere S."/>
            <person name="Blein T."/>
            <person name="Jardinaud M.F."/>
            <person name="Latrasse D."/>
            <person name="Zouine M."/>
            <person name="Zahm M."/>
            <person name="Kreplak J."/>
            <person name="Mayjonade B."/>
            <person name="Satge C."/>
            <person name="Perez M."/>
            <person name="Cauet S."/>
            <person name="Marande W."/>
            <person name="Chantry-Darmon C."/>
            <person name="Lopez-Roques C."/>
            <person name="Bouchez O."/>
            <person name="Berard A."/>
            <person name="Debelle F."/>
            <person name="Munos S."/>
            <person name="Bendahmane A."/>
            <person name="Berges H."/>
            <person name="Niebel A."/>
            <person name="Buitink J."/>
            <person name="Frugier F."/>
            <person name="Benhamed M."/>
            <person name="Crespi M."/>
            <person name="Gouzy J."/>
            <person name="Gamas P."/>
        </authorList>
    </citation>
    <scope>NUCLEOTIDE SEQUENCE [LARGE SCALE GENOMIC DNA]</scope>
    <source>
        <strain evidence="7">cv. Jemalong A17</strain>
    </source>
</reference>
<dbReference type="InterPro" id="IPR001810">
    <property type="entry name" value="F-box_dom"/>
</dbReference>
<reference evidence="4" key="5">
    <citation type="journal article" date="2018" name="Nat. Plants">
        <title>Whole-genome landscape of Medicago truncatula symbiotic genes.</title>
        <authorList>
            <person name="Pecrix Y."/>
            <person name="Gamas P."/>
            <person name="Carrere S."/>
        </authorList>
    </citation>
    <scope>NUCLEOTIDE SEQUENCE</scope>
    <source>
        <tissue evidence="4">Leaves</tissue>
    </source>
</reference>
<reference evidence="3 6" key="1">
    <citation type="journal article" date="2011" name="Nature">
        <title>The Medicago genome provides insight into the evolution of rhizobial symbioses.</title>
        <authorList>
            <person name="Young N.D."/>
            <person name="Debelle F."/>
            <person name="Oldroyd G.E."/>
            <person name="Geurts R."/>
            <person name="Cannon S.B."/>
            <person name="Udvardi M.K."/>
            <person name="Benedito V.A."/>
            <person name="Mayer K.F."/>
            <person name="Gouzy J."/>
            <person name="Schoof H."/>
            <person name="Van de Peer Y."/>
            <person name="Proost S."/>
            <person name="Cook D.R."/>
            <person name="Meyers B.C."/>
            <person name="Spannagl M."/>
            <person name="Cheung F."/>
            <person name="De Mita S."/>
            <person name="Krishnakumar V."/>
            <person name="Gundlach H."/>
            <person name="Zhou S."/>
            <person name="Mudge J."/>
            <person name="Bharti A.K."/>
            <person name="Murray J.D."/>
            <person name="Naoumkina M.A."/>
            <person name="Rosen B."/>
            <person name="Silverstein K.A."/>
            <person name="Tang H."/>
            <person name="Rombauts S."/>
            <person name="Zhao P.X."/>
            <person name="Zhou P."/>
            <person name="Barbe V."/>
            <person name="Bardou P."/>
            <person name="Bechner M."/>
            <person name="Bellec A."/>
            <person name="Berger A."/>
            <person name="Berges H."/>
            <person name="Bidwell S."/>
            <person name="Bisseling T."/>
            <person name="Choisne N."/>
            <person name="Couloux A."/>
            <person name="Denny R."/>
            <person name="Deshpande S."/>
            <person name="Dai X."/>
            <person name="Doyle J.J."/>
            <person name="Dudez A.M."/>
            <person name="Farmer A.D."/>
            <person name="Fouteau S."/>
            <person name="Franken C."/>
            <person name="Gibelin C."/>
            <person name="Gish J."/>
            <person name="Goldstein S."/>
            <person name="Gonzalez A.J."/>
            <person name="Green P.J."/>
            <person name="Hallab A."/>
            <person name="Hartog M."/>
            <person name="Hua A."/>
            <person name="Humphray S.J."/>
            <person name="Jeong D.H."/>
            <person name="Jing Y."/>
            <person name="Jocker A."/>
            <person name="Kenton S.M."/>
            <person name="Kim D.J."/>
            <person name="Klee K."/>
            <person name="Lai H."/>
            <person name="Lang C."/>
            <person name="Lin S."/>
            <person name="Macmil S.L."/>
            <person name="Magdelenat G."/>
            <person name="Matthews L."/>
            <person name="McCorrison J."/>
            <person name="Monaghan E.L."/>
            <person name="Mun J.H."/>
            <person name="Najar F.Z."/>
            <person name="Nicholson C."/>
            <person name="Noirot C."/>
            <person name="O'Bleness M."/>
            <person name="Paule C.R."/>
            <person name="Poulain J."/>
            <person name="Prion F."/>
            <person name="Qin B."/>
            <person name="Qu C."/>
            <person name="Retzel E.F."/>
            <person name="Riddle C."/>
            <person name="Sallet E."/>
            <person name="Samain S."/>
            <person name="Samson N."/>
            <person name="Sanders I."/>
            <person name="Saurat O."/>
            <person name="Scarpelli C."/>
            <person name="Schiex T."/>
            <person name="Segurens B."/>
            <person name="Severin A.J."/>
            <person name="Sherrier D.J."/>
            <person name="Shi R."/>
            <person name="Sims S."/>
            <person name="Singer S.R."/>
            <person name="Sinharoy S."/>
            <person name="Sterck L."/>
            <person name="Viollet A."/>
            <person name="Wang B.B."/>
            <person name="Wang K."/>
            <person name="Wang M."/>
            <person name="Wang X."/>
            <person name="Warfsmann J."/>
            <person name="Weissenbach J."/>
            <person name="White D.D."/>
            <person name="White J.D."/>
            <person name="Wiley G.B."/>
            <person name="Wincker P."/>
            <person name="Xing Y."/>
            <person name="Yang L."/>
            <person name="Yao Z."/>
            <person name="Ying F."/>
            <person name="Zhai J."/>
            <person name="Zhou L."/>
            <person name="Zuber A."/>
            <person name="Denarie J."/>
            <person name="Dixon R.A."/>
            <person name="May G.D."/>
            <person name="Schwartz D.C."/>
            <person name="Rogers J."/>
            <person name="Quetier F."/>
            <person name="Town C.D."/>
            <person name="Roe B.A."/>
        </authorList>
    </citation>
    <scope>NUCLEOTIDE SEQUENCE [LARGE SCALE GENOMIC DNA]</scope>
    <source>
        <strain evidence="3">A17</strain>
        <strain evidence="5 6">cv. Jemalong A17</strain>
    </source>
</reference>
<dbReference type="PROSITE" id="PS50181">
    <property type="entry name" value="FBOX"/>
    <property type="match status" value="1"/>
</dbReference>
<dbReference type="InterPro" id="IPR006527">
    <property type="entry name" value="F-box-assoc_dom_typ1"/>
</dbReference>
<dbReference type="EMBL" id="CM001218">
    <property type="protein sequence ID" value="AES64759.2"/>
    <property type="molecule type" value="Genomic_DNA"/>
</dbReference>
<dbReference type="Proteomes" id="UP000002051">
    <property type="component" value="Chromosome 2"/>
</dbReference>
<dbReference type="Pfam" id="PF00646">
    <property type="entry name" value="F-box"/>
    <property type="match status" value="1"/>
</dbReference>
<dbReference type="InterPro" id="IPR017451">
    <property type="entry name" value="F-box-assoc_interact_dom"/>
</dbReference>
<evidence type="ECO:0000313" key="4">
    <source>
        <dbReference type="EMBL" id="RHN72861.1"/>
    </source>
</evidence>
<organism evidence="3 6">
    <name type="scientific">Medicago truncatula</name>
    <name type="common">Barrel medic</name>
    <name type="synonym">Medicago tribuloides</name>
    <dbReference type="NCBI Taxonomy" id="3880"/>
    <lineage>
        <taxon>Eukaryota</taxon>
        <taxon>Viridiplantae</taxon>
        <taxon>Streptophyta</taxon>
        <taxon>Embryophyta</taxon>
        <taxon>Tracheophyta</taxon>
        <taxon>Spermatophyta</taxon>
        <taxon>Magnoliopsida</taxon>
        <taxon>eudicotyledons</taxon>
        <taxon>Gunneridae</taxon>
        <taxon>Pentapetalae</taxon>
        <taxon>rosids</taxon>
        <taxon>fabids</taxon>
        <taxon>Fabales</taxon>
        <taxon>Fabaceae</taxon>
        <taxon>Papilionoideae</taxon>
        <taxon>50 kb inversion clade</taxon>
        <taxon>NPAAA clade</taxon>
        <taxon>Hologalegina</taxon>
        <taxon>IRL clade</taxon>
        <taxon>Trifolieae</taxon>
        <taxon>Medicago</taxon>
    </lineage>
</organism>
<dbReference type="Gene3D" id="1.20.1280.50">
    <property type="match status" value="1"/>
</dbReference>
<dbReference type="STRING" id="3880.G7IJV6"/>
<dbReference type="AlphaFoldDB" id="G7IJV6"/>
<dbReference type="OrthoDB" id="591557at2759"/>
<dbReference type="SUPFAM" id="SSF81383">
    <property type="entry name" value="F-box domain"/>
    <property type="match status" value="1"/>
</dbReference>
<dbReference type="NCBIfam" id="TIGR01640">
    <property type="entry name" value="F_box_assoc_1"/>
    <property type="match status" value="1"/>
</dbReference>
<dbReference type="PANTHER" id="PTHR31672:SF10">
    <property type="entry name" value="F-BOX DOMAIN-CONTAINING PROTEIN"/>
    <property type="match status" value="1"/>
</dbReference>
<evidence type="ECO:0000259" key="2">
    <source>
        <dbReference type="PROSITE" id="PS50181"/>
    </source>
</evidence>
<keyword evidence="6" id="KW-1185">Reference proteome</keyword>
<feature type="region of interest" description="Disordered" evidence="1">
    <location>
        <begin position="1"/>
        <end position="48"/>
    </location>
</feature>
<accession>G7IJV6</accession>
<dbReference type="Proteomes" id="UP000265566">
    <property type="component" value="Chromosome 2"/>
</dbReference>
<sequence length="405" mass="45795">MAPSEDADAALSDPLTEETTATKRQRLNSSTETLSSLTSPSSSSSSTIPTLPFEIVAEILSRLPVKYLMQLQSVCKSWKSLISDPKFIKKHLHVSTTRLHLVLAFANSSRKFALSAYPLSSFFTDVTSTATQLDYPLNNRIRNLFDLIVGSCHGILCFALDQRFALLWNPSIKKFTKSPSLDNPKRDGSYTIYGFGYDHVNDIYKVVAVYCFESDNGDYKTQVKVHTLGTNFWRRIHDLPFGVPFDESGKFVSGTVNWLASNDSSYTSSIIVSLDLEKETYQELLQPDYGAKAVNVVTKTLAVLRDRMCILAHSHTFFDVWLMEEYGNRETWTKLFRVPYIGNVGRCPYTNALYVTEDDQVLLENQFELVVYNSRDGTSKTLEFPNIKGWMVLEVYQESLISPCS</sequence>
<evidence type="ECO:0000313" key="3">
    <source>
        <dbReference type="EMBL" id="AES64759.2"/>
    </source>
</evidence>
<dbReference type="HOGENOM" id="CLU_027176_1_4_1"/>
<evidence type="ECO:0000256" key="1">
    <source>
        <dbReference type="SAM" id="MobiDB-lite"/>
    </source>
</evidence>
<dbReference type="Pfam" id="PF07734">
    <property type="entry name" value="FBA_1"/>
    <property type="match status" value="1"/>
</dbReference>
<dbReference type="eggNOG" id="ENOG502QUVH">
    <property type="taxonomic scope" value="Eukaryota"/>
</dbReference>
<reference evidence="5" key="3">
    <citation type="submission" date="2015-04" db="UniProtKB">
        <authorList>
            <consortium name="EnsemblPlants"/>
        </authorList>
    </citation>
    <scope>IDENTIFICATION</scope>
    <source>
        <strain evidence="5">cv. Jemalong A17</strain>
    </source>
</reference>
<dbReference type="EMBL" id="PSQE01000002">
    <property type="protein sequence ID" value="RHN72861.1"/>
    <property type="molecule type" value="Genomic_DNA"/>
</dbReference>
<reference evidence="3 6" key="2">
    <citation type="journal article" date="2014" name="BMC Genomics">
        <title>An improved genome release (version Mt4.0) for the model legume Medicago truncatula.</title>
        <authorList>
            <person name="Tang H."/>
            <person name="Krishnakumar V."/>
            <person name="Bidwell S."/>
            <person name="Rosen B."/>
            <person name="Chan A."/>
            <person name="Zhou S."/>
            <person name="Gentzbittel L."/>
            <person name="Childs K.L."/>
            <person name="Yandell M."/>
            <person name="Gundlach H."/>
            <person name="Mayer K.F."/>
            <person name="Schwartz D.C."/>
            <person name="Town C.D."/>
        </authorList>
    </citation>
    <scope>GENOME REANNOTATION</scope>
    <source>
        <strain evidence="5 6">cv. Jemalong A17</strain>
    </source>
</reference>
<dbReference type="InterPro" id="IPR050796">
    <property type="entry name" value="SCF_F-box_component"/>
</dbReference>
<evidence type="ECO:0000313" key="5">
    <source>
        <dbReference type="EnsemblPlants" id="AES64759"/>
    </source>
</evidence>
<dbReference type="CDD" id="cd22157">
    <property type="entry name" value="F-box_AtFBW1-like"/>
    <property type="match status" value="1"/>
</dbReference>
<dbReference type="KEGG" id="mtr:11407622"/>
<evidence type="ECO:0000313" key="7">
    <source>
        <dbReference type="Proteomes" id="UP000265566"/>
    </source>
</evidence>
<feature type="compositionally biased region" description="Low complexity" evidence="1">
    <location>
        <begin position="29"/>
        <end position="48"/>
    </location>
</feature>
<dbReference type="SMART" id="SM00256">
    <property type="entry name" value="FBOX"/>
    <property type="match status" value="1"/>
</dbReference>
<feature type="domain" description="F-box" evidence="2">
    <location>
        <begin position="45"/>
        <end position="91"/>
    </location>
</feature>